<accession>A0ABQ8A7X1</accession>
<proteinExistence type="predicted"/>
<feature type="domain" description="F-box associated beta-propeller type 3" evidence="1">
    <location>
        <begin position="2"/>
        <end position="39"/>
    </location>
</feature>
<protein>
    <recommendedName>
        <fullName evidence="1">F-box associated beta-propeller type 3 domain-containing protein</fullName>
    </recommendedName>
</protein>
<evidence type="ECO:0000313" key="3">
    <source>
        <dbReference type="Proteomes" id="UP000824890"/>
    </source>
</evidence>
<dbReference type="InterPro" id="IPR013187">
    <property type="entry name" value="F-box-assoc_dom_typ3"/>
</dbReference>
<name>A0ABQ8A7X1_BRANA</name>
<evidence type="ECO:0000313" key="2">
    <source>
        <dbReference type="EMBL" id="KAH0888397.1"/>
    </source>
</evidence>
<feature type="non-terminal residue" evidence="2">
    <location>
        <position position="96"/>
    </location>
</feature>
<dbReference type="EMBL" id="JAGKQM010000013">
    <property type="protein sequence ID" value="KAH0888397.1"/>
    <property type="molecule type" value="Genomic_DNA"/>
</dbReference>
<dbReference type="Proteomes" id="UP000824890">
    <property type="component" value="Unassembled WGS sequence"/>
</dbReference>
<comment type="caution">
    <text evidence="2">The sequence shown here is derived from an EMBL/GenBank/DDBJ whole genome shotgun (WGS) entry which is preliminary data.</text>
</comment>
<gene>
    <name evidence="2" type="ORF">HID58_050826</name>
</gene>
<reference evidence="2 3" key="1">
    <citation type="submission" date="2021-05" db="EMBL/GenBank/DDBJ databases">
        <title>Genome Assembly of Synthetic Allotetraploid Brassica napus Reveals Homoeologous Exchanges between Subgenomes.</title>
        <authorList>
            <person name="Davis J.T."/>
        </authorList>
    </citation>
    <scope>NUCLEOTIDE SEQUENCE [LARGE SCALE GENOMIC DNA]</scope>
    <source>
        <strain evidence="3">cv. Da-Ae</strain>
        <tissue evidence="2">Seedling</tissue>
    </source>
</reference>
<sequence length="96" mass="10587">SNGLCIDGFVYYIAYAGMGMRLMRFDLKSEMLVATAVQSVSIVPSVDLFVFEAGLHDFKEMTIHNLPQPNLRVKGIINHTGDIVFALNCGRADHAN</sequence>
<feature type="non-terminal residue" evidence="2">
    <location>
        <position position="1"/>
    </location>
</feature>
<dbReference type="Pfam" id="PF08268">
    <property type="entry name" value="FBA_3"/>
    <property type="match status" value="1"/>
</dbReference>
<evidence type="ECO:0000259" key="1">
    <source>
        <dbReference type="Pfam" id="PF08268"/>
    </source>
</evidence>
<keyword evidence="3" id="KW-1185">Reference proteome</keyword>
<organism evidence="2 3">
    <name type="scientific">Brassica napus</name>
    <name type="common">Rape</name>
    <dbReference type="NCBI Taxonomy" id="3708"/>
    <lineage>
        <taxon>Eukaryota</taxon>
        <taxon>Viridiplantae</taxon>
        <taxon>Streptophyta</taxon>
        <taxon>Embryophyta</taxon>
        <taxon>Tracheophyta</taxon>
        <taxon>Spermatophyta</taxon>
        <taxon>Magnoliopsida</taxon>
        <taxon>eudicotyledons</taxon>
        <taxon>Gunneridae</taxon>
        <taxon>Pentapetalae</taxon>
        <taxon>rosids</taxon>
        <taxon>malvids</taxon>
        <taxon>Brassicales</taxon>
        <taxon>Brassicaceae</taxon>
        <taxon>Brassiceae</taxon>
        <taxon>Brassica</taxon>
    </lineage>
</organism>